<dbReference type="PANTHER" id="PTHR47245">
    <property type="entry name" value="PEPTIDYLPROLYL ISOMERASE"/>
    <property type="match status" value="1"/>
</dbReference>
<dbReference type="Gene3D" id="3.10.50.40">
    <property type="match status" value="1"/>
</dbReference>
<gene>
    <name evidence="3" type="ORF">PACILC2_12510</name>
</gene>
<evidence type="ECO:0000256" key="1">
    <source>
        <dbReference type="PROSITE-ProRule" id="PRU00278"/>
    </source>
</evidence>
<dbReference type="Pfam" id="PF13145">
    <property type="entry name" value="Rotamase_2"/>
    <property type="match status" value="1"/>
</dbReference>
<dbReference type="PANTHER" id="PTHR47245:SF2">
    <property type="entry name" value="PEPTIDYL-PROLYL CIS-TRANS ISOMERASE HP_0175-RELATED"/>
    <property type="match status" value="1"/>
</dbReference>
<accession>A0ABQ4N396</accession>
<dbReference type="SUPFAM" id="SSF54534">
    <property type="entry name" value="FKBP-like"/>
    <property type="match status" value="1"/>
</dbReference>
<keyword evidence="1" id="KW-0413">Isomerase</keyword>
<comment type="caution">
    <text evidence="3">The sequence shown here is derived from an EMBL/GenBank/DDBJ whole genome shotgun (WGS) entry which is preliminary data.</text>
</comment>
<sequence>MHQEFEDAAFALQPGEVSGIVKSPSGYHIIKVTDRKAATNPTLAEKKEEIRALLVEQEIQSLAPSWLQELRANAKITNTLETEAAPAQ</sequence>
<organism evidence="3 4">
    <name type="scientific">Paenibacillus cisolokensis</name>
    <dbReference type="NCBI Taxonomy" id="1658519"/>
    <lineage>
        <taxon>Bacteria</taxon>
        <taxon>Bacillati</taxon>
        <taxon>Bacillota</taxon>
        <taxon>Bacilli</taxon>
        <taxon>Bacillales</taxon>
        <taxon>Paenibacillaceae</taxon>
        <taxon>Paenibacillus</taxon>
    </lineage>
</organism>
<dbReference type="PROSITE" id="PS50198">
    <property type="entry name" value="PPIC_PPIASE_2"/>
    <property type="match status" value="1"/>
</dbReference>
<feature type="domain" description="PpiC" evidence="2">
    <location>
        <begin position="1"/>
        <end position="34"/>
    </location>
</feature>
<evidence type="ECO:0000313" key="4">
    <source>
        <dbReference type="Proteomes" id="UP000680304"/>
    </source>
</evidence>
<name>A0ABQ4N396_9BACL</name>
<keyword evidence="1" id="KW-0697">Rotamase</keyword>
<dbReference type="InterPro" id="IPR050245">
    <property type="entry name" value="PrsA_foldase"/>
</dbReference>
<dbReference type="Proteomes" id="UP000680304">
    <property type="component" value="Unassembled WGS sequence"/>
</dbReference>
<dbReference type="EMBL" id="BOVJ01000040">
    <property type="protein sequence ID" value="GIQ62683.1"/>
    <property type="molecule type" value="Genomic_DNA"/>
</dbReference>
<evidence type="ECO:0000259" key="2">
    <source>
        <dbReference type="PROSITE" id="PS50198"/>
    </source>
</evidence>
<protein>
    <recommendedName>
        <fullName evidence="2">PpiC domain-containing protein</fullName>
    </recommendedName>
</protein>
<evidence type="ECO:0000313" key="3">
    <source>
        <dbReference type="EMBL" id="GIQ62683.1"/>
    </source>
</evidence>
<dbReference type="InterPro" id="IPR000297">
    <property type="entry name" value="PPIase_PpiC"/>
</dbReference>
<keyword evidence="4" id="KW-1185">Reference proteome</keyword>
<dbReference type="InterPro" id="IPR046357">
    <property type="entry name" value="PPIase_dom_sf"/>
</dbReference>
<proteinExistence type="predicted"/>
<reference evidence="3 4" key="1">
    <citation type="submission" date="2021-04" db="EMBL/GenBank/DDBJ databases">
        <title>Draft genome sequence of Paenibacillus cisolokensis, LC2-13A.</title>
        <authorList>
            <person name="Uke A."/>
            <person name="Chhe C."/>
            <person name="Baramee S."/>
            <person name="Kosugi A."/>
        </authorList>
    </citation>
    <scope>NUCLEOTIDE SEQUENCE [LARGE SCALE GENOMIC DNA]</scope>
    <source>
        <strain evidence="3 4">LC2-13A</strain>
    </source>
</reference>